<name>A0A078FCC1_BRANA</name>
<accession>A0A078FCC1</accession>
<dbReference type="AlphaFoldDB" id="A0A078FCC1"/>
<dbReference type="Proteomes" id="UP000028999">
    <property type="component" value="Unassembled WGS sequence"/>
</dbReference>
<evidence type="ECO:0000313" key="1">
    <source>
        <dbReference type="EMBL" id="CDY10589.1"/>
    </source>
</evidence>
<keyword evidence="2" id="KW-1185">Reference proteome</keyword>
<dbReference type="Gramene" id="CDY10589">
    <property type="protein sequence ID" value="CDY10589"/>
    <property type="gene ID" value="GSBRNA2T00032564001"/>
</dbReference>
<proteinExistence type="predicted"/>
<reference evidence="1 2" key="1">
    <citation type="journal article" date="2014" name="Science">
        <title>Plant genetics. Early allopolyploid evolution in the post-Neolithic Brassica napus oilseed genome.</title>
        <authorList>
            <person name="Chalhoub B."/>
            <person name="Denoeud F."/>
            <person name="Liu S."/>
            <person name="Parkin I.A."/>
            <person name="Tang H."/>
            <person name="Wang X."/>
            <person name="Chiquet J."/>
            <person name="Belcram H."/>
            <person name="Tong C."/>
            <person name="Samans B."/>
            <person name="Correa M."/>
            <person name="Da Silva C."/>
            <person name="Just J."/>
            <person name="Falentin C."/>
            <person name="Koh C.S."/>
            <person name="Le Clainche I."/>
            <person name="Bernard M."/>
            <person name="Bento P."/>
            <person name="Noel B."/>
            <person name="Labadie K."/>
            <person name="Alberti A."/>
            <person name="Charles M."/>
            <person name="Arnaud D."/>
            <person name="Guo H."/>
            <person name="Daviaud C."/>
            <person name="Alamery S."/>
            <person name="Jabbari K."/>
            <person name="Zhao M."/>
            <person name="Edger P.P."/>
            <person name="Chelaifa H."/>
            <person name="Tack D."/>
            <person name="Lassalle G."/>
            <person name="Mestiri I."/>
            <person name="Schnel N."/>
            <person name="Le Paslier M.C."/>
            <person name="Fan G."/>
            <person name="Renault V."/>
            <person name="Bayer P.E."/>
            <person name="Golicz A.A."/>
            <person name="Manoli S."/>
            <person name="Lee T.H."/>
            <person name="Thi V.H."/>
            <person name="Chalabi S."/>
            <person name="Hu Q."/>
            <person name="Fan C."/>
            <person name="Tollenaere R."/>
            <person name="Lu Y."/>
            <person name="Battail C."/>
            <person name="Shen J."/>
            <person name="Sidebottom C.H."/>
            <person name="Wang X."/>
            <person name="Canaguier A."/>
            <person name="Chauveau A."/>
            <person name="Berard A."/>
            <person name="Deniot G."/>
            <person name="Guan M."/>
            <person name="Liu Z."/>
            <person name="Sun F."/>
            <person name="Lim Y.P."/>
            <person name="Lyons E."/>
            <person name="Town C.D."/>
            <person name="Bancroft I."/>
            <person name="Wang X."/>
            <person name="Meng J."/>
            <person name="Ma J."/>
            <person name="Pires J.C."/>
            <person name="King G.J."/>
            <person name="Brunel D."/>
            <person name="Delourme R."/>
            <person name="Renard M."/>
            <person name="Aury J.M."/>
            <person name="Adams K.L."/>
            <person name="Batley J."/>
            <person name="Snowdon R.J."/>
            <person name="Tost J."/>
            <person name="Edwards D."/>
            <person name="Zhou Y."/>
            <person name="Hua W."/>
            <person name="Sharpe A.G."/>
            <person name="Paterson A.H."/>
            <person name="Guan C."/>
            <person name="Wincker P."/>
        </authorList>
    </citation>
    <scope>NUCLEOTIDE SEQUENCE [LARGE SCALE GENOMIC DNA]</scope>
    <source>
        <strain evidence="2">cv. Darmor-bzh</strain>
    </source>
</reference>
<sequence>MVWCTSRGGERHIWHESFQVRNVVSEPEDQRVLGCGQCGRFTAESRSWTRTVSIWLRYVPNSCDERWCGRGRRDTKTIGKREKSKMLPPVLTT</sequence>
<dbReference type="EMBL" id="LK032004">
    <property type="protein sequence ID" value="CDY10589.1"/>
    <property type="molecule type" value="Genomic_DNA"/>
</dbReference>
<gene>
    <name evidence="1" type="primary">BnaC03g70250D</name>
    <name evidence="1" type="ORF">GSBRNA2T00032564001</name>
</gene>
<organism evidence="1 2">
    <name type="scientific">Brassica napus</name>
    <name type="common">Rape</name>
    <dbReference type="NCBI Taxonomy" id="3708"/>
    <lineage>
        <taxon>Eukaryota</taxon>
        <taxon>Viridiplantae</taxon>
        <taxon>Streptophyta</taxon>
        <taxon>Embryophyta</taxon>
        <taxon>Tracheophyta</taxon>
        <taxon>Spermatophyta</taxon>
        <taxon>Magnoliopsida</taxon>
        <taxon>eudicotyledons</taxon>
        <taxon>Gunneridae</taxon>
        <taxon>Pentapetalae</taxon>
        <taxon>rosids</taxon>
        <taxon>malvids</taxon>
        <taxon>Brassicales</taxon>
        <taxon>Brassicaceae</taxon>
        <taxon>Brassiceae</taxon>
        <taxon>Brassica</taxon>
    </lineage>
</organism>
<evidence type="ECO:0000313" key="2">
    <source>
        <dbReference type="Proteomes" id="UP000028999"/>
    </source>
</evidence>
<protein>
    <submittedName>
        <fullName evidence="1">BnaC03g70250D protein</fullName>
    </submittedName>
</protein>
<dbReference type="PaxDb" id="3708-A0A078FCC1"/>